<feature type="transmembrane region" description="Helical" evidence="8">
    <location>
        <begin position="296"/>
        <end position="318"/>
    </location>
</feature>
<dbReference type="EMBL" id="CP097092">
    <property type="protein sequence ID" value="UQF77984.1"/>
    <property type="molecule type" value="Genomic_DNA"/>
</dbReference>
<dbReference type="PANTHER" id="PTHR30472:SF25">
    <property type="entry name" value="ABC TRANSPORTER PERMEASE PROTEIN MJ0876-RELATED"/>
    <property type="match status" value="1"/>
</dbReference>
<organism evidence="9 10">
    <name type="scientific">Lancefieldella parvula</name>
    <dbReference type="NCBI Taxonomy" id="1382"/>
    <lineage>
        <taxon>Bacteria</taxon>
        <taxon>Bacillati</taxon>
        <taxon>Actinomycetota</taxon>
        <taxon>Coriobacteriia</taxon>
        <taxon>Coriobacteriales</taxon>
        <taxon>Atopobiaceae</taxon>
        <taxon>Lancefieldella</taxon>
    </lineage>
</organism>
<evidence type="ECO:0000256" key="7">
    <source>
        <dbReference type="ARBA" id="ARBA00023136"/>
    </source>
</evidence>
<feature type="transmembrane region" description="Helical" evidence="8">
    <location>
        <begin position="324"/>
        <end position="343"/>
    </location>
</feature>
<comment type="similarity">
    <text evidence="2">Belongs to the binding-protein-dependent transport system permease family. FecCD subfamily.</text>
</comment>
<evidence type="ECO:0000256" key="1">
    <source>
        <dbReference type="ARBA" id="ARBA00004651"/>
    </source>
</evidence>
<dbReference type="Gene3D" id="1.10.3470.10">
    <property type="entry name" value="ABC transporter involved in vitamin B12 uptake, BtuC"/>
    <property type="match status" value="1"/>
</dbReference>
<protein>
    <submittedName>
        <fullName evidence="9">Iron ABC transporter permease</fullName>
    </submittedName>
</protein>
<dbReference type="SUPFAM" id="SSF81345">
    <property type="entry name" value="ABC transporter involved in vitamin B12 uptake, BtuC"/>
    <property type="match status" value="1"/>
</dbReference>
<accession>A0A9E7AJI9</accession>
<feature type="transmembrane region" description="Helical" evidence="8">
    <location>
        <begin position="136"/>
        <end position="153"/>
    </location>
</feature>
<evidence type="ECO:0000256" key="4">
    <source>
        <dbReference type="ARBA" id="ARBA00022475"/>
    </source>
</evidence>
<evidence type="ECO:0000313" key="10">
    <source>
        <dbReference type="Proteomes" id="UP000831562"/>
    </source>
</evidence>
<evidence type="ECO:0000256" key="8">
    <source>
        <dbReference type="SAM" id="Phobius"/>
    </source>
</evidence>
<keyword evidence="5 8" id="KW-0812">Transmembrane</keyword>
<keyword evidence="7 8" id="KW-0472">Membrane</keyword>
<gene>
    <name evidence="9" type="ORF">M3I19_06835</name>
</gene>
<feature type="transmembrane region" description="Helical" evidence="8">
    <location>
        <begin position="74"/>
        <end position="91"/>
    </location>
</feature>
<dbReference type="PANTHER" id="PTHR30472">
    <property type="entry name" value="FERRIC ENTEROBACTIN TRANSPORT SYSTEM PERMEASE PROTEIN"/>
    <property type="match status" value="1"/>
</dbReference>
<dbReference type="CDD" id="cd06550">
    <property type="entry name" value="TM_ABC_iron-siderophores_like"/>
    <property type="match status" value="1"/>
</dbReference>
<keyword evidence="4" id="KW-1003">Cell membrane</keyword>
<dbReference type="AlphaFoldDB" id="A0A9E7AJI9"/>
<evidence type="ECO:0000256" key="5">
    <source>
        <dbReference type="ARBA" id="ARBA00022692"/>
    </source>
</evidence>
<proteinExistence type="inferred from homology"/>
<dbReference type="GO" id="GO:0033214">
    <property type="term" value="P:siderophore-iron import into cell"/>
    <property type="evidence" value="ECO:0007669"/>
    <property type="project" value="TreeGrafter"/>
</dbReference>
<evidence type="ECO:0000256" key="2">
    <source>
        <dbReference type="ARBA" id="ARBA00007935"/>
    </source>
</evidence>
<dbReference type="InterPro" id="IPR000522">
    <property type="entry name" value="ABC_transptr_permease_BtuC"/>
</dbReference>
<feature type="transmembrane region" description="Helical" evidence="8">
    <location>
        <begin position="208"/>
        <end position="227"/>
    </location>
</feature>
<keyword evidence="3" id="KW-0813">Transport</keyword>
<feature type="transmembrane region" description="Helical" evidence="8">
    <location>
        <begin position="103"/>
        <end position="129"/>
    </location>
</feature>
<evidence type="ECO:0000313" key="9">
    <source>
        <dbReference type="EMBL" id="UQF77984.1"/>
    </source>
</evidence>
<dbReference type="FunFam" id="1.10.3470.10:FF:000001">
    <property type="entry name" value="Vitamin B12 ABC transporter permease BtuC"/>
    <property type="match status" value="1"/>
</dbReference>
<feature type="transmembrane region" description="Helical" evidence="8">
    <location>
        <begin position="165"/>
        <end position="187"/>
    </location>
</feature>
<reference evidence="9" key="1">
    <citation type="submission" date="2022-05" db="EMBL/GenBank/DDBJ databases">
        <title>Using nanopore sequencing to obtain complete genomes from saliva samples.</title>
        <authorList>
            <person name="Baker J.L."/>
        </authorList>
    </citation>
    <scope>NUCLEOTIDE SEQUENCE</scope>
    <source>
        <strain evidence="9">JCVI-JB-Lp32</strain>
    </source>
</reference>
<evidence type="ECO:0000256" key="3">
    <source>
        <dbReference type="ARBA" id="ARBA00022448"/>
    </source>
</evidence>
<comment type="subcellular location">
    <subcellularLocation>
        <location evidence="1">Cell membrane</location>
        <topology evidence="1">Multi-pass membrane protein</topology>
    </subcellularLocation>
</comment>
<dbReference type="Proteomes" id="UP000831562">
    <property type="component" value="Chromosome"/>
</dbReference>
<sequence length="353" mass="36652">MIRKAGPFRLFMGVLVAILAASIVITSTMGAIGVSLQDAYAVLTHHLFGMPLPEALAAGGPVEKVVWSLRFPRIILGVVAGAGLALSGVVMQASVQNTLAEPYILGISSGASCGATCAIMLGAGAVNVVGISSVPLFSFIGSTIATIGVLLLASTGGHMTSSKLVLSGMILNALFTALSNFIITIAANAEGMMDLKFWTMGSLARASWGNVGVSVVVVLLVSVFFLTQFRSLNVLLMGDEAATTLGLNTNLCRWAYLTISALMVGTLVSSVGTIGFVGLIIPHIARSFVGSDHRRLVPTALVLGAIFILWADACARTVLGNTEVPIGILTAVVGAPFFVYIMVARNYSFRDGE</sequence>
<keyword evidence="6 8" id="KW-1133">Transmembrane helix</keyword>
<evidence type="ECO:0000256" key="6">
    <source>
        <dbReference type="ARBA" id="ARBA00022989"/>
    </source>
</evidence>
<dbReference type="InterPro" id="IPR037294">
    <property type="entry name" value="ABC_BtuC-like"/>
</dbReference>
<dbReference type="GO" id="GO:0005886">
    <property type="term" value="C:plasma membrane"/>
    <property type="evidence" value="ECO:0007669"/>
    <property type="project" value="UniProtKB-SubCell"/>
</dbReference>
<feature type="transmembrane region" description="Helical" evidence="8">
    <location>
        <begin position="254"/>
        <end position="284"/>
    </location>
</feature>
<name>A0A9E7AJI9_9ACTN</name>
<dbReference type="Pfam" id="PF01032">
    <property type="entry name" value="FecCD"/>
    <property type="match status" value="1"/>
</dbReference>
<dbReference type="GO" id="GO:0022857">
    <property type="term" value="F:transmembrane transporter activity"/>
    <property type="evidence" value="ECO:0007669"/>
    <property type="project" value="InterPro"/>
</dbReference>